<gene>
    <name evidence="2" type="ORF">NA56DRAFT_737500</name>
</gene>
<reference evidence="2 3" key="1">
    <citation type="submission" date="2016-05" db="EMBL/GenBank/DDBJ databases">
        <title>A degradative enzymes factory behind the ericoid mycorrhizal symbiosis.</title>
        <authorList>
            <consortium name="DOE Joint Genome Institute"/>
            <person name="Martino E."/>
            <person name="Morin E."/>
            <person name="Grelet G."/>
            <person name="Kuo A."/>
            <person name="Kohler A."/>
            <person name="Daghino S."/>
            <person name="Barry K."/>
            <person name="Choi C."/>
            <person name="Cichocki N."/>
            <person name="Clum A."/>
            <person name="Copeland A."/>
            <person name="Hainaut M."/>
            <person name="Haridas S."/>
            <person name="Labutti K."/>
            <person name="Lindquist E."/>
            <person name="Lipzen A."/>
            <person name="Khouja H.-R."/>
            <person name="Murat C."/>
            <person name="Ohm R."/>
            <person name="Olson A."/>
            <person name="Spatafora J."/>
            <person name="Veneault-Fourrey C."/>
            <person name="Henrissat B."/>
            <person name="Grigoriev I."/>
            <person name="Martin F."/>
            <person name="Perotto S."/>
        </authorList>
    </citation>
    <scope>NUCLEOTIDE SEQUENCE [LARGE SCALE GENOMIC DNA]</scope>
    <source>
        <strain evidence="2 3">UAMH 7357</strain>
    </source>
</reference>
<name>A0A2J6PHM8_9HELO</name>
<evidence type="ECO:0000313" key="3">
    <source>
        <dbReference type="Proteomes" id="UP000235672"/>
    </source>
</evidence>
<dbReference type="EMBL" id="KZ613531">
    <property type="protein sequence ID" value="PMD13469.1"/>
    <property type="molecule type" value="Genomic_DNA"/>
</dbReference>
<evidence type="ECO:0000256" key="1">
    <source>
        <dbReference type="SAM" id="Phobius"/>
    </source>
</evidence>
<accession>A0A2J6PHM8</accession>
<dbReference type="OrthoDB" id="3596604at2759"/>
<evidence type="ECO:0000313" key="2">
    <source>
        <dbReference type="EMBL" id="PMD13469.1"/>
    </source>
</evidence>
<protein>
    <submittedName>
        <fullName evidence="2">Uncharacterized protein</fullName>
    </submittedName>
</protein>
<feature type="transmembrane region" description="Helical" evidence="1">
    <location>
        <begin position="132"/>
        <end position="151"/>
    </location>
</feature>
<feature type="transmembrane region" description="Helical" evidence="1">
    <location>
        <begin position="90"/>
        <end position="112"/>
    </location>
</feature>
<organism evidence="2 3">
    <name type="scientific">Hyaloscypha hepaticicola</name>
    <dbReference type="NCBI Taxonomy" id="2082293"/>
    <lineage>
        <taxon>Eukaryota</taxon>
        <taxon>Fungi</taxon>
        <taxon>Dikarya</taxon>
        <taxon>Ascomycota</taxon>
        <taxon>Pezizomycotina</taxon>
        <taxon>Leotiomycetes</taxon>
        <taxon>Helotiales</taxon>
        <taxon>Hyaloscyphaceae</taxon>
        <taxon>Hyaloscypha</taxon>
    </lineage>
</organism>
<dbReference type="Proteomes" id="UP000235672">
    <property type="component" value="Unassembled WGS sequence"/>
</dbReference>
<sequence>MSVSGSCTAFLPPFGQSRPSPNVDVEAHSGLDRPSLRTLQRPISIAASATSSSSLLGHYPPSPGSTTSLDNSGLEILATKFDRHCQFVRLACRGLVRFLLTLTLVFTLYGTLKGYERHGLIGETGKRIYNTLVTGLSMALGISLASSFKAIALDFRWFILSRKKRAIEEVNAILDCGSLTQVTVLAAKYAWKMKPGLVLSCALWVLFNLAAQSGVAMLGLTFSLGPSPSGDPSTPVPGHVVFTNMSQSFGAAADTGSTESSQLAAHTETTADSTSSMGYFYSNRSILATSECMVYKVVDNLNGTSQSFQIDKDGELQTQNFSSIAPKSTTYLTSPNELDCGPRCANVCAFENSGSKGWYYECNITISEVSNATYEQQRVSDATAKMAAGAIALQGYQAQIQDSQYQRYPANASYGEFLDGDSAAMAYKMRQFAIGVFAVADSSLNNTDPQLKVEGFLPQQGLLLNFDHPRGMWAIFGAIVGCHFVLFIVAAWISSKVVVVEDDFLAIALLLGPLTEAMKNKGCLLNKERREKLEHESEGGEIEVCYGPRGTEKIGFGQGGVRKLEISSVVESRLPSKEWEKYFDS</sequence>
<feature type="transmembrane region" description="Helical" evidence="1">
    <location>
        <begin position="472"/>
        <end position="493"/>
    </location>
</feature>
<feature type="transmembrane region" description="Helical" evidence="1">
    <location>
        <begin position="197"/>
        <end position="220"/>
    </location>
</feature>
<proteinExistence type="predicted"/>
<keyword evidence="3" id="KW-1185">Reference proteome</keyword>
<keyword evidence="1" id="KW-0472">Membrane</keyword>
<dbReference type="AlphaFoldDB" id="A0A2J6PHM8"/>
<keyword evidence="1" id="KW-1133">Transmembrane helix</keyword>
<keyword evidence="1" id="KW-0812">Transmembrane</keyword>